<keyword evidence="1" id="KW-1133">Transmembrane helix</keyword>
<feature type="domain" description="EamA" evidence="2">
    <location>
        <begin position="11"/>
        <end position="138"/>
    </location>
</feature>
<dbReference type="PANTHER" id="PTHR22911:SF137">
    <property type="entry name" value="SOLUTE CARRIER FAMILY 35 MEMBER G2-RELATED"/>
    <property type="match status" value="1"/>
</dbReference>
<feature type="transmembrane region" description="Helical" evidence="1">
    <location>
        <begin position="38"/>
        <end position="56"/>
    </location>
</feature>
<feature type="transmembrane region" description="Helical" evidence="1">
    <location>
        <begin position="181"/>
        <end position="200"/>
    </location>
</feature>
<dbReference type="InterPro" id="IPR000620">
    <property type="entry name" value="EamA_dom"/>
</dbReference>
<protein>
    <submittedName>
        <fullName evidence="3">Membrane protein</fullName>
    </submittedName>
</protein>
<dbReference type="GO" id="GO:0016020">
    <property type="term" value="C:membrane"/>
    <property type="evidence" value="ECO:0007669"/>
    <property type="project" value="InterPro"/>
</dbReference>
<dbReference type="HOGENOM" id="CLU_055252_0_0_6"/>
<evidence type="ECO:0000313" key="3">
    <source>
        <dbReference type="EMBL" id="ACR12789.1"/>
    </source>
</evidence>
<keyword evidence="1" id="KW-0812">Transmembrane</keyword>
<reference evidence="3 4" key="1">
    <citation type="journal article" date="2009" name="PLoS ONE">
        <title>The complete genome of Teredinibacter turnerae T7901: an intracellular endosymbiont of marine wood-boring bivalves (shipworms).</title>
        <authorList>
            <person name="Yang J.C."/>
            <person name="Madupu R."/>
            <person name="Durkin A.S."/>
            <person name="Ekborg N.A."/>
            <person name="Pedamallu C.S."/>
            <person name="Hostetler J.B."/>
            <person name="Radune D."/>
            <person name="Toms B.S."/>
            <person name="Henrissat B."/>
            <person name="Coutinho P.M."/>
            <person name="Schwarz S."/>
            <person name="Field L."/>
            <person name="Trindade-Silva A.E."/>
            <person name="Soares C.A.G."/>
            <person name="Elshahawi S."/>
            <person name="Hanora A."/>
            <person name="Schmidt E.W."/>
            <person name="Haygood M.G."/>
            <person name="Posfai J."/>
            <person name="Benner J."/>
            <person name="Madinger C."/>
            <person name="Nove J."/>
            <person name="Anton B."/>
            <person name="Chaudhary K."/>
            <person name="Foster J."/>
            <person name="Holman A."/>
            <person name="Kumar S."/>
            <person name="Lessard P.A."/>
            <person name="Luyten Y.A."/>
            <person name="Slatko B."/>
            <person name="Wood N."/>
            <person name="Wu B."/>
            <person name="Teplitski M."/>
            <person name="Mougous J.D."/>
            <person name="Ward N."/>
            <person name="Eisen J.A."/>
            <person name="Badger J.H."/>
            <person name="Distel D.L."/>
        </authorList>
    </citation>
    <scope>NUCLEOTIDE SEQUENCE [LARGE SCALE GENOMIC DNA]</scope>
    <source>
        <strain evidence="4">ATCC 39867 / T7901</strain>
    </source>
</reference>
<dbReference type="STRING" id="377629.TERTU_1895"/>
<feature type="transmembrane region" description="Helical" evidence="1">
    <location>
        <begin position="242"/>
        <end position="261"/>
    </location>
</feature>
<feature type="transmembrane region" description="Helical" evidence="1">
    <location>
        <begin position="122"/>
        <end position="144"/>
    </location>
</feature>
<feature type="transmembrane region" description="Helical" evidence="1">
    <location>
        <begin position="212"/>
        <end position="230"/>
    </location>
</feature>
<feature type="transmembrane region" description="Helical" evidence="1">
    <location>
        <begin position="94"/>
        <end position="115"/>
    </location>
</feature>
<dbReference type="RefSeq" id="WP_015818901.1">
    <property type="nucleotide sequence ID" value="NC_012997.1"/>
</dbReference>
<dbReference type="EMBL" id="CP001614">
    <property type="protein sequence ID" value="ACR12789.1"/>
    <property type="molecule type" value="Genomic_DNA"/>
</dbReference>
<dbReference type="Pfam" id="PF00892">
    <property type="entry name" value="EamA"/>
    <property type="match status" value="1"/>
</dbReference>
<keyword evidence="4" id="KW-1185">Reference proteome</keyword>
<feature type="transmembrane region" description="Helical" evidence="1">
    <location>
        <begin position="150"/>
        <end position="169"/>
    </location>
</feature>
<dbReference type="OrthoDB" id="5295396at2"/>
<dbReference type="PANTHER" id="PTHR22911">
    <property type="entry name" value="ACYL-MALONYL CONDENSING ENZYME-RELATED"/>
    <property type="match status" value="1"/>
</dbReference>
<proteinExistence type="predicted"/>
<dbReference type="SUPFAM" id="SSF103481">
    <property type="entry name" value="Multidrug resistance efflux transporter EmrE"/>
    <property type="match status" value="2"/>
</dbReference>
<dbReference type="Proteomes" id="UP000009080">
    <property type="component" value="Chromosome"/>
</dbReference>
<keyword evidence="1" id="KW-0472">Membrane</keyword>
<dbReference type="InterPro" id="IPR037185">
    <property type="entry name" value="EmrE-like"/>
</dbReference>
<accession>C5BI02</accession>
<dbReference type="KEGG" id="ttu:TERTU_1895"/>
<evidence type="ECO:0000256" key="1">
    <source>
        <dbReference type="SAM" id="Phobius"/>
    </source>
</evidence>
<dbReference type="eggNOG" id="COG0697">
    <property type="taxonomic scope" value="Bacteria"/>
</dbReference>
<feature type="transmembrane region" description="Helical" evidence="1">
    <location>
        <begin position="68"/>
        <end position="88"/>
    </location>
</feature>
<sequence length="294" mass="31327">MLHSSSQKLPVAVLLAASIIWGLSWLPLKFIHQQGIDGVPLVLVSHSLMALLVLIAKPSWSQLYAYRGWLLGIGIAGGVAITSFTYALMHGDVIRVMVLFYLVPVWGVLGGWIFLREHTGALRWLGVLLALGGAYLILGGSAIFTQSPSWIDMIALLAGIAFAANNLLFRGVDKVGLATKLSAMFVGCALLALVLLVLGVQQFPTDVGYLPWGWVILYSVTFLLAANIGSQWSVSLLEAGKSSVIMIMELVAAVVSAMFVAGESLAPLEWVGCVLIVSAALLEAYRPPAALAPM</sequence>
<name>C5BI02_TERTT</name>
<organism evidence="3 4">
    <name type="scientific">Teredinibacter turnerae (strain ATCC 39867 / T7901)</name>
    <dbReference type="NCBI Taxonomy" id="377629"/>
    <lineage>
        <taxon>Bacteria</taxon>
        <taxon>Pseudomonadati</taxon>
        <taxon>Pseudomonadota</taxon>
        <taxon>Gammaproteobacteria</taxon>
        <taxon>Cellvibrionales</taxon>
        <taxon>Cellvibrionaceae</taxon>
        <taxon>Teredinibacter</taxon>
    </lineage>
</organism>
<evidence type="ECO:0000313" key="4">
    <source>
        <dbReference type="Proteomes" id="UP000009080"/>
    </source>
</evidence>
<evidence type="ECO:0000259" key="2">
    <source>
        <dbReference type="Pfam" id="PF00892"/>
    </source>
</evidence>
<gene>
    <name evidence="3" type="ordered locus">TERTU_1895</name>
</gene>
<feature type="transmembrane region" description="Helical" evidence="1">
    <location>
        <begin position="9"/>
        <end position="26"/>
    </location>
</feature>
<dbReference type="AlphaFoldDB" id="C5BI02"/>